<name>A0AAN0RDT6_9PROT</name>
<dbReference type="EMBL" id="CP003181">
    <property type="protein sequence ID" value="AHJ63012.1"/>
    <property type="molecule type" value="Genomic_DNA"/>
</dbReference>
<evidence type="ECO:0000313" key="2">
    <source>
        <dbReference type="Proteomes" id="UP000019438"/>
    </source>
</evidence>
<evidence type="ECO:0000313" key="1">
    <source>
        <dbReference type="EMBL" id="AHJ63012.1"/>
    </source>
</evidence>
<reference evidence="2" key="1">
    <citation type="submission" date="2012-06" db="EMBL/GenBank/DDBJ databases">
        <title>Genome analysis of multiple Granulibacter bethesdensis isolates demonstrates substantial genome diversity.</title>
        <authorList>
            <person name="Greenberg D.E."/>
            <person name="Porcella S.F."/>
            <person name="Zarember K."/>
            <person name="Zelazny A.M."/>
            <person name="Bruno D."/>
            <person name="Martens C."/>
            <person name="Barbian K.D."/>
            <person name="Jaske E."/>
            <person name="Holland S.M."/>
        </authorList>
    </citation>
    <scope>NUCLEOTIDE SEQUENCE [LARGE SCALE GENOMIC DNA]</scope>
    <source>
        <strain evidence="2">CGDNIH3</strain>
    </source>
</reference>
<proteinExistence type="predicted"/>
<gene>
    <name evidence="1" type="ORF">GbCGDNIH3_5086</name>
</gene>
<dbReference type="Proteomes" id="UP000019438">
    <property type="component" value="Chromosome"/>
</dbReference>
<dbReference type="KEGG" id="gbc:GbCGDNIH3_5086"/>
<protein>
    <submittedName>
        <fullName evidence="1">Uncharacterized protein</fullName>
    </submittedName>
</protein>
<dbReference type="AlphaFoldDB" id="A0AAN0RDT6"/>
<organism evidence="1 2">
    <name type="scientific">Granulibacter bethesdensis</name>
    <dbReference type="NCBI Taxonomy" id="364410"/>
    <lineage>
        <taxon>Bacteria</taxon>
        <taxon>Pseudomonadati</taxon>
        <taxon>Pseudomonadota</taxon>
        <taxon>Alphaproteobacteria</taxon>
        <taxon>Acetobacterales</taxon>
        <taxon>Acetobacteraceae</taxon>
        <taxon>Granulibacter</taxon>
    </lineage>
</organism>
<accession>A0AAN0RDT6</accession>
<sequence length="48" mass="5501">MSMGKDMASTMRMRMIISIVRHASPRDERLITCTQQEKPLHAGPFLAR</sequence>